<gene>
    <name evidence="2" type="ORF">TH19_16840</name>
</gene>
<feature type="signal peptide" evidence="1">
    <location>
        <begin position="1"/>
        <end position="23"/>
    </location>
</feature>
<evidence type="ECO:0000256" key="1">
    <source>
        <dbReference type="SAM" id="SignalP"/>
    </source>
</evidence>
<organism evidence="2 3">
    <name type="scientific">Thalassospira profundimaris</name>
    <dbReference type="NCBI Taxonomy" id="502049"/>
    <lineage>
        <taxon>Bacteria</taxon>
        <taxon>Pseudomonadati</taxon>
        <taxon>Pseudomonadota</taxon>
        <taxon>Alphaproteobacteria</taxon>
        <taxon>Rhodospirillales</taxon>
        <taxon>Thalassospiraceae</taxon>
        <taxon>Thalassospira</taxon>
    </lineage>
</organism>
<proteinExistence type="predicted"/>
<evidence type="ECO:0000313" key="2">
    <source>
        <dbReference type="EMBL" id="RCK33869.1"/>
    </source>
</evidence>
<feature type="chain" id="PRO_5017050375" evidence="1">
    <location>
        <begin position="24"/>
        <end position="112"/>
    </location>
</feature>
<keyword evidence="1" id="KW-0732">Signal</keyword>
<dbReference type="Proteomes" id="UP000253226">
    <property type="component" value="Unassembled WGS sequence"/>
</dbReference>
<sequence>MRHLVIAFSMLCVVSFAASDAQANLKKEYCANQTYYTEAGENDGSRYPHLHCDASFLTYSSGSNHYNFVVGDKLQPGIAGNACFTAAEQDAPNLKAKVAEVCSDFGKSCYGC</sequence>
<protein>
    <submittedName>
        <fullName evidence="2">Uncharacterized protein</fullName>
    </submittedName>
</protein>
<comment type="caution">
    <text evidence="2">The sequence shown here is derived from an EMBL/GenBank/DDBJ whole genome shotgun (WGS) entry which is preliminary data.</text>
</comment>
<accession>A0A367W247</accession>
<name>A0A367W247_9PROT</name>
<dbReference type="RefSeq" id="WP_114103426.1">
    <property type="nucleotide sequence ID" value="NZ_JPWF01000011.1"/>
</dbReference>
<dbReference type="OrthoDB" id="9256059at2"/>
<dbReference type="AlphaFoldDB" id="A0A367W247"/>
<evidence type="ECO:0000313" key="3">
    <source>
        <dbReference type="Proteomes" id="UP000253226"/>
    </source>
</evidence>
<dbReference type="EMBL" id="JPWF01000011">
    <property type="protein sequence ID" value="RCK33869.1"/>
    <property type="molecule type" value="Genomic_DNA"/>
</dbReference>
<reference evidence="2 3" key="1">
    <citation type="submission" date="2014-07" db="EMBL/GenBank/DDBJ databases">
        <title>Draft genome sequence of Thalassospira profundimaris 35.</title>
        <authorList>
            <person name="Lai Q."/>
            <person name="Shao Z."/>
        </authorList>
    </citation>
    <scope>NUCLEOTIDE SEQUENCE [LARGE SCALE GENOMIC DNA]</scope>
    <source>
        <strain evidence="2 3">35</strain>
    </source>
</reference>